<dbReference type="EMBL" id="CP090175">
    <property type="protein sequence ID" value="UJO24988.1"/>
    <property type="molecule type" value="Genomic_DNA"/>
</dbReference>
<name>A0A9Q8PM70_PASFU</name>
<dbReference type="GO" id="GO:0003700">
    <property type="term" value="F:DNA-binding transcription factor activity"/>
    <property type="evidence" value="ECO:0007669"/>
    <property type="project" value="InterPro"/>
</dbReference>
<dbReference type="Pfam" id="PF11905">
    <property type="entry name" value="DUF3425"/>
    <property type="match status" value="1"/>
</dbReference>
<evidence type="ECO:0000313" key="3">
    <source>
        <dbReference type="Proteomes" id="UP000756132"/>
    </source>
</evidence>
<dbReference type="RefSeq" id="XP_047769354.1">
    <property type="nucleotide sequence ID" value="XM_047913611.1"/>
</dbReference>
<feature type="compositionally biased region" description="Polar residues" evidence="1">
    <location>
        <begin position="125"/>
        <end position="140"/>
    </location>
</feature>
<protein>
    <submittedName>
        <fullName evidence="2">Uncharacterized protein</fullName>
    </submittedName>
</protein>
<dbReference type="PANTHER" id="PTHR37012:SF7">
    <property type="entry name" value="B-ZIP TRANSCRIPTION FACTOR (EUROFUNG)-RELATED"/>
    <property type="match status" value="1"/>
</dbReference>
<dbReference type="AlphaFoldDB" id="A0A9Q8PM70"/>
<dbReference type="OrthoDB" id="3535998at2759"/>
<evidence type="ECO:0000313" key="2">
    <source>
        <dbReference type="EMBL" id="UJO24988.1"/>
    </source>
</evidence>
<dbReference type="Proteomes" id="UP000756132">
    <property type="component" value="Chromosome 13"/>
</dbReference>
<reference evidence="2" key="1">
    <citation type="submission" date="2021-12" db="EMBL/GenBank/DDBJ databases">
        <authorList>
            <person name="Zaccaron A."/>
            <person name="Stergiopoulos I."/>
        </authorList>
    </citation>
    <scope>NUCLEOTIDE SEQUENCE</scope>
    <source>
        <strain evidence="2">Race5_Kim</strain>
    </source>
</reference>
<dbReference type="CDD" id="cd14688">
    <property type="entry name" value="bZIP_YAP"/>
    <property type="match status" value="1"/>
</dbReference>
<sequence length="465" mass="52075">MSSCRIERKRAHDREAQRASRAKTKAYIAHLEKTVADLTGSSGDNRANYLARHASKQAQEIDGLQGLVSKIRSLVQEASKGDGSSSSGSRPPRVKAEGSIVESMFGDGSADNPFSARGDSESASEDQWTNEGPGWTNTEVPNVLQREDPRPKAQPATASLPRNLNVLGVSVACEDTEDCTYVLRLNDAITKLEQTTDSLSGPQEDEDILVRAIVHGGDAAGRVHHFDIVWRFLRAYDEGLWYRAGQAGRLATLWQMRNNMLHKIQPKNQQQREISPFMAPTQNQLSCKKRAPIVDYFGWPAVRNHLLTQGIGKRTGKALIAFVESFRFVWPYDVRDTYKVNRSTGIYSFSESFNRSWNDLSCFRMLHNDLIPYYVHPSLAQAAPAPSATYHPSFEHQDSDESVDEEVVRSTDVVVPDLESMLQNDHPIEGWMQNFDMSMPNGASQYAMDRFTLSHEAGLNQWPTI</sequence>
<dbReference type="KEGG" id="ffu:CLAFUR5_14463"/>
<evidence type="ECO:0000256" key="1">
    <source>
        <dbReference type="SAM" id="MobiDB-lite"/>
    </source>
</evidence>
<organism evidence="2 3">
    <name type="scientific">Passalora fulva</name>
    <name type="common">Tomato leaf mold</name>
    <name type="synonym">Cladosporium fulvum</name>
    <dbReference type="NCBI Taxonomy" id="5499"/>
    <lineage>
        <taxon>Eukaryota</taxon>
        <taxon>Fungi</taxon>
        <taxon>Dikarya</taxon>
        <taxon>Ascomycota</taxon>
        <taxon>Pezizomycotina</taxon>
        <taxon>Dothideomycetes</taxon>
        <taxon>Dothideomycetidae</taxon>
        <taxon>Mycosphaerellales</taxon>
        <taxon>Mycosphaerellaceae</taxon>
        <taxon>Fulvia</taxon>
    </lineage>
</organism>
<gene>
    <name evidence="2" type="ORF">CLAFUR5_14463</name>
</gene>
<dbReference type="PANTHER" id="PTHR37012">
    <property type="entry name" value="B-ZIP TRANSCRIPTION FACTOR (EUROFUNG)-RELATED"/>
    <property type="match status" value="1"/>
</dbReference>
<dbReference type="InterPro" id="IPR021833">
    <property type="entry name" value="DUF3425"/>
</dbReference>
<proteinExistence type="predicted"/>
<dbReference type="OMA" id="FDIVWRF"/>
<reference evidence="2" key="2">
    <citation type="journal article" date="2022" name="Microb. Genom.">
        <title>A chromosome-scale genome assembly of the tomato pathogen Cladosporium fulvum reveals a compartmentalized genome architecture and the presence of a dispensable chromosome.</title>
        <authorList>
            <person name="Zaccaron A.Z."/>
            <person name="Chen L.H."/>
            <person name="Samaras A."/>
            <person name="Stergiopoulos I."/>
        </authorList>
    </citation>
    <scope>NUCLEOTIDE SEQUENCE</scope>
    <source>
        <strain evidence="2">Race5_Kim</strain>
    </source>
</reference>
<dbReference type="InterPro" id="IPR046347">
    <property type="entry name" value="bZIP_sf"/>
</dbReference>
<keyword evidence="3" id="KW-1185">Reference proteome</keyword>
<dbReference type="SUPFAM" id="SSF57959">
    <property type="entry name" value="Leucine zipper domain"/>
    <property type="match status" value="1"/>
</dbReference>
<accession>A0A9Q8PM70</accession>
<feature type="region of interest" description="Disordered" evidence="1">
    <location>
        <begin position="1"/>
        <end position="22"/>
    </location>
</feature>
<dbReference type="Gene3D" id="1.20.5.170">
    <property type="match status" value="1"/>
</dbReference>
<dbReference type="GeneID" id="71994341"/>
<feature type="region of interest" description="Disordered" evidence="1">
    <location>
        <begin position="75"/>
        <end position="141"/>
    </location>
</feature>